<feature type="signal peptide" evidence="1">
    <location>
        <begin position="1"/>
        <end position="37"/>
    </location>
</feature>
<sequence length="61" mass="5850">MTQQTSTSQSSKGRRTIKIVGAVAAALTVIAPTAAYASGCGCGGSGSCTCGANCTCTNCGN</sequence>
<gene>
    <name evidence="2" type="ORF">VPK24_06075</name>
</gene>
<keyword evidence="3" id="KW-1185">Reference proteome</keyword>
<name>A0ABW7C7N1_9CYAN</name>
<dbReference type="Proteomes" id="UP001604335">
    <property type="component" value="Unassembled WGS sequence"/>
</dbReference>
<evidence type="ECO:0000313" key="2">
    <source>
        <dbReference type="EMBL" id="MFG3817198.1"/>
    </source>
</evidence>
<feature type="chain" id="PRO_5046874225" description="Metallothionein" evidence="1">
    <location>
        <begin position="38"/>
        <end position="61"/>
    </location>
</feature>
<evidence type="ECO:0008006" key="4">
    <source>
        <dbReference type="Google" id="ProtNLM"/>
    </source>
</evidence>
<evidence type="ECO:0000256" key="1">
    <source>
        <dbReference type="SAM" id="SignalP"/>
    </source>
</evidence>
<accession>A0ABW7C7N1</accession>
<keyword evidence="1" id="KW-0732">Signal</keyword>
<reference evidence="3" key="1">
    <citation type="journal article" date="2024" name="Algal Res.">
        <title>Biochemical, toxicological and genomic investigation of a high-biomass producing Limnothrix strain isolated from Italian shallow drinking water reservoir.</title>
        <authorList>
            <person name="Simonazzi M."/>
            <person name="Shishido T.K."/>
            <person name="Delbaje E."/>
            <person name="Wahlsten M."/>
            <person name="Fewer D.P."/>
            <person name="Sivonen K."/>
            <person name="Pezzolesi L."/>
            <person name="Pistocchi R."/>
        </authorList>
    </citation>
    <scope>NUCLEOTIDE SEQUENCE [LARGE SCALE GENOMIC DNA]</scope>
    <source>
        <strain evidence="3">LRLZ20PSL1</strain>
    </source>
</reference>
<protein>
    <recommendedName>
        <fullName evidence="4">Metallothionein</fullName>
    </recommendedName>
</protein>
<evidence type="ECO:0000313" key="3">
    <source>
        <dbReference type="Proteomes" id="UP001604335"/>
    </source>
</evidence>
<dbReference type="RefSeq" id="WP_143473161.1">
    <property type="nucleotide sequence ID" value="NZ_JAZAQF010000029.1"/>
</dbReference>
<organism evidence="2 3">
    <name type="scientific">Limnothrix redekei LRLZ20PSL1</name>
    <dbReference type="NCBI Taxonomy" id="3112953"/>
    <lineage>
        <taxon>Bacteria</taxon>
        <taxon>Bacillati</taxon>
        <taxon>Cyanobacteriota</taxon>
        <taxon>Cyanophyceae</taxon>
        <taxon>Pseudanabaenales</taxon>
        <taxon>Pseudanabaenaceae</taxon>
        <taxon>Limnothrix</taxon>
    </lineage>
</organism>
<comment type="caution">
    <text evidence="2">The sequence shown here is derived from an EMBL/GenBank/DDBJ whole genome shotgun (WGS) entry which is preliminary data.</text>
</comment>
<proteinExistence type="predicted"/>
<dbReference type="EMBL" id="JAZAQF010000029">
    <property type="protein sequence ID" value="MFG3817198.1"/>
    <property type="molecule type" value="Genomic_DNA"/>
</dbReference>